<keyword evidence="1" id="KW-0812">Transmembrane</keyword>
<keyword evidence="1" id="KW-1133">Transmembrane helix</keyword>
<comment type="caution">
    <text evidence="2">The sequence shown here is derived from an EMBL/GenBank/DDBJ whole genome shotgun (WGS) entry which is preliminary data.</text>
</comment>
<evidence type="ECO:0000256" key="1">
    <source>
        <dbReference type="SAM" id="Phobius"/>
    </source>
</evidence>
<keyword evidence="3" id="KW-1185">Reference proteome</keyword>
<organism evidence="2 3">
    <name type="scientific">Caerostris extrusa</name>
    <name type="common">Bark spider</name>
    <name type="synonym">Caerostris bankana</name>
    <dbReference type="NCBI Taxonomy" id="172846"/>
    <lineage>
        <taxon>Eukaryota</taxon>
        <taxon>Metazoa</taxon>
        <taxon>Ecdysozoa</taxon>
        <taxon>Arthropoda</taxon>
        <taxon>Chelicerata</taxon>
        <taxon>Arachnida</taxon>
        <taxon>Araneae</taxon>
        <taxon>Araneomorphae</taxon>
        <taxon>Entelegynae</taxon>
        <taxon>Araneoidea</taxon>
        <taxon>Araneidae</taxon>
        <taxon>Caerostris</taxon>
    </lineage>
</organism>
<gene>
    <name evidence="2" type="ORF">CEXT_711481</name>
</gene>
<evidence type="ECO:0000313" key="2">
    <source>
        <dbReference type="EMBL" id="GIY12879.1"/>
    </source>
</evidence>
<name>A0AAV4QX43_CAEEX</name>
<dbReference type="EMBL" id="BPLR01006861">
    <property type="protein sequence ID" value="GIY12879.1"/>
    <property type="molecule type" value="Genomic_DNA"/>
</dbReference>
<proteinExistence type="predicted"/>
<reference evidence="2 3" key="1">
    <citation type="submission" date="2021-06" db="EMBL/GenBank/DDBJ databases">
        <title>Caerostris extrusa draft genome.</title>
        <authorList>
            <person name="Kono N."/>
            <person name="Arakawa K."/>
        </authorList>
    </citation>
    <scope>NUCLEOTIDE SEQUENCE [LARGE SCALE GENOMIC DNA]</scope>
</reference>
<dbReference type="Proteomes" id="UP001054945">
    <property type="component" value="Unassembled WGS sequence"/>
</dbReference>
<evidence type="ECO:0000313" key="3">
    <source>
        <dbReference type="Proteomes" id="UP001054945"/>
    </source>
</evidence>
<accession>A0AAV4QX43</accession>
<dbReference type="AlphaFoldDB" id="A0AAV4QX43"/>
<keyword evidence="1" id="KW-0472">Membrane</keyword>
<sequence>MLLTFSSASNTDLESVMIFEDGKLLAMLYSMALSMAVNSAMYTVAFIIKSEALVVHFDIALVGQRRLLRLCCSFSNHLYRSVCPEVYHYSGSSGKMFCSTEVLLALDKLLLREGKTLG</sequence>
<feature type="transmembrane region" description="Helical" evidence="1">
    <location>
        <begin position="26"/>
        <end position="48"/>
    </location>
</feature>
<protein>
    <submittedName>
        <fullName evidence="2">Uncharacterized protein</fullName>
    </submittedName>
</protein>